<feature type="transmembrane region" description="Helical" evidence="1">
    <location>
        <begin position="7"/>
        <end position="26"/>
    </location>
</feature>
<dbReference type="SUPFAM" id="SSF161070">
    <property type="entry name" value="SNF-like"/>
    <property type="match status" value="1"/>
</dbReference>
<dbReference type="Pfam" id="PF04892">
    <property type="entry name" value="VanZ"/>
    <property type="match status" value="1"/>
</dbReference>
<keyword evidence="1" id="KW-0812">Transmembrane</keyword>
<reference evidence="3 4" key="1">
    <citation type="submission" date="2020-01" db="EMBL/GenBank/DDBJ databases">
        <title>Spongiivirga citrea KCTC 32990T.</title>
        <authorList>
            <person name="Wang G."/>
        </authorList>
    </citation>
    <scope>NUCLEOTIDE SEQUENCE [LARGE SCALE GENOMIC DNA]</scope>
    <source>
        <strain evidence="3 4">KCTC 32990</strain>
    </source>
</reference>
<dbReference type="InterPro" id="IPR037272">
    <property type="entry name" value="SNS_sf"/>
</dbReference>
<dbReference type="InterPro" id="IPR006976">
    <property type="entry name" value="VanZ-like"/>
</dbReference>
<feature type="transmembrane region" description="Helical" evidence="1">
    <location>
        <begin position="109"/>
        <end position="128"/>
    </location>
</feature>
<feature type="transmembrane region" description="Helical" evidence="1">
    <location>
        <begin position="46"/>
        <end position="64"/>
    </location>
</feature>
<feature type="transmembrane region" description="Helical" evidence="1">
    <location>
        <begin position="76"/>
        <end position="97"/>
    </location>
</feature>
<organism evidence="3 4">
    <name type="scientific">Spongiivirga citrea</name>
    <dbReference type="NCBI Taxonomy" id="1481457"/>
    <lineage>
        <taxon>Bacteria</taxon>
        <taxon>Pseudomonadati</taxon>
        <taxon>Bacteroidota</taxon>
        <taxon>Flavobacteriia</taxon>
        <taxon>Flavobacteriales</taxon>
        <taxon>Flavobacteriaceae</taxon>
        <taxon>Spongiivirga</taxon>
    </lineage>
</organism>
<evidence type="ECO:0000259" key="2">
    <source>
        <dbReference type="Pfam" id="PF04892"/>
    </source>
</evidence>
<comment type="caution">
    <text evidence="3">The sequence shown here is derived from an EMBL/GenBank/DDBJ whole genome shotgun (WGS) entry which is preliminary data.</text>
</comment>
<dbReference type="PANTHER" id="PTHR28008:SF1">
    <property type="entry name" value="DOMAIN PROTEIN, PUTATIVE (AFU_ORTHOLOGUE AFUA_3G10980)-RELATED"/>
    <property type="match status" value="1"/>
</dbReference>
<proteinExistence type="predicted"/>
<accession>A0A6M0CK70</accession>
<keyword evidence="1" id="KW-0472">Membrane</keyword>
<sequence>MVRKIGYWLLAIGWTVLITYLSLTSFDELEDVDGIDFIDIPHSDKIGHFIFYFGCTTVWFLLLFKGIKLSNKVLKILAVVAIGSFLYGVLIEILQANVTTTRSGDWRDALANTTGILVACFIISRSKLVGKR</sequence>
<protein>
    <submittedName>
        <fullName evidence="3">VanZ family protein</fullName>
    </submittedName>
</protein>
<dbReference type="EMBL" id="JAABOQ010000005">
    <property type="protein sequence ID" value="NER18231.1"/>
    <property type="molecule type" value="Genomic_DNA"/>
</dbReference>
<evidence type="ECO:0000313" key="4">
    <source>
        <dbReference type="Proteomes" id="UP000474296"/>
    </source>
</evidence>
<dbReference type="NCBIfam" id="NF037970">
    <property type="entry name" value="vanZ_1"/>
    <property type="match status" value="1"/>
</dbReference>
<dbReference type="PANTHER" id="PTHR28008">
    <property type="entry name" value="DOMAIN PROTEIN, PUTATIVE (AFU_ORTHOLOGUE AFUA_3G10980)-RELATED"/>
    <property type="match status" value="1"/>
</dbReference>
<keyword evidence="4" id="KW-1185">Reference proteome</keyword>
<feature type="domain" description="VanZ-like" evidence="2">
    <location>
        <begin position="22"/>
        <end position="123"/>
    </location>
</feature>
<name>A0A6M0CK70_9FLAO</name>
<evidence type="ECO:0000313" key="3">
    <source>
        <dbReference type="EMBL" id="NER18231.1"/>
    </source>
</evidence>
<gene>
    <name evidence="3" type="ORF">GWK10_13490</name>
</gene>
<dbReference type="AlphaFoldDB" id="A0A6M0CK70"/>
<dbReference type="Proteomes" id="UP000474296">
    <property type="component" value="Unassembled WGS sequence"/>
</dbReference>
<evidence type="ECO:0000256" key="1">
    <source>
        <dbReference type="SAM" id="Phobius"/>
    </source>
</evidence>
<keyword evidence="1" id="KW-1133">Transmembrane helix</keyword>